<organism evidence="7">
    <name type="scientific">viral metagenome</name>
    <dbReference type="NCBI Taxonomy" id="1070528"/>
    <lineage>
        <taxon>unclassified sequences</taxon>
        <taxon>metagenomes</taxon>
        <taxon>organismal metagenomes</taxon>
    </lineage>
</organism>
<dbReference type="SUPFAM" id="SSF52540">
    <property type="entry name" value="P-loop containing nucleoside triphosphate hydrolases"/>
    <property type="match status" value="1"/>
</dbReference>
<dbReference type="PROSITE" id="PS51194">
    <property type="entry name" value="HELICASE_CTER"/>
    <property type="match status" value="1"/>
</dbReference>
<dbReference type="GO" id="GO:0016787">
    <property type="term" value="F:hydrolase activity"/>
    <property type="evidence" value="ECO:0007669"/>
    <property type="project" value="UniProtKB-KW"/>
</dbReference>
<dbReference type="InterPro" id="IPR001650">
    <property type="entry name" value="Helicase_C-like"/>
</dbReference>
<dbReference type="InterPro" id="IPR014001">
    <property type="entry name" value="Helicase_ATP-bd"/>
</dbReference>
<dbReference type="CDD" id="cd18795">
    <property type="entry name" value="SF2_C_Ski2"/>
    <property type="match status" value="1"/>
</dbReference>
<dbReference type="InterPro" id="IPR011545">
    <property type="entry name" value="DEAD/DEAH_box_helicase_dom"/>
</dbReference>
<keyword evidence="2" id="KW-0378">Hydrolase</keyword>
<protein>
    <recommendedName>
        <fullName evidence="8">Helicase ATP-binding domain-containing protein</fullName>
    </recommendedName>
</protein>
<evidence type="ECO:0008006" key="8">
    <source>
        <dbReference type="Google" id="ProtNLM"/>
    </source>
</evidence>
<dbReference type="SMART" id="SM00490">
    <property type="entry name" value="HELICc"/>
    <property type="match status" value="1"/>
</dbReference>
<dbReference type="GO" id="GO:0055087">
    <property type="term" value="C:Ski complex"/>
    <property type="evidence" value="ECO:0007669"/>
    <property type="project" value="TreeGrafter"/>
</dbReference>
<feature type="domain" description="Helicase C-terminal" evidence="6">
    <location>
        <begin position="343"/>
        <end position="508"/>
    </location>
</feature>
<dbReference type="PROSITE" id="PS51192">
    <property type="entry name" value="HELICASE_ATP_BIND_1"/>
    <property type="match status" value="1"/>
</dbReference>
<evidence type="ECO:0000259" key="6">
    <source>
        <dbReference type="PROSITE" id="PS51194"/>
    </source>
</evidence>
<dbReference type="InterPro" id="IPR050699">
    <property type="entry name" value="RNA-DNA_Helicase"/>
</dbReference>
<keyword evidence="4" id="KW-0067">ATP-binding</keyword>
<evidence type="ECO:0000256" key="3">
    <source>
        <dbReference type="ARBA" id="ARBA00022806"/>
    </source>
</evidence>
<dbReference type="GO" id="GO:0003676">
    <property type="term" value="F:nucleic acid binding"/>
    <property type="evidence" value="ECO:0007669"/>
    <property type="project" value="InterPro"/>
</dbReference>
<feature type="domain" description="Helicase ATP-binding" evidence="5">
    <location>
        <begin position="31"/>
        <end position="209"/>
    </location>
</feature>
<accession>A0A6C0IH92</accession>
<sequence length="838" mass="96005">MSVIICTSPPSEFPNEFFPNYNLSVFQKWALKGIVEGDNVLITAHTGSGKTLPAEYAIQHFHQLKKKVIYASPIKALSNQKLYDMRKKYPHISFGLLTGDCKDNPEADVLIMTTEILRNTLFNIQGNTDKHGNNKQSIMPLSFNIDIENDLAAVVFDEVHYINDVDRGSVWEQSILLLPPHVQLIMLSATIDRPDEFASWIAREKQLQAIASNKSVKNMYLVSTNERVVPLTHYMWLAVHNGTINKAAKTPYEKKLEDINSKPIVIADAKGVYNETNFYKVKDILDYNYKNNIYVKRQFVLDSLVRYLNVNNMLPAICFVFSRKHVEQAAKECSFSLFEADSGIPALIDKECKHILMTKLPNYKEYLELPEYLAIVKLLEKGIAIHHAGIMPVLREMIELLFEKGYIKLLFATETFAVGINMPTKTVIFAGLTKFNGQTMRLLYSHEYTQMAGRAGRRGIDTIGHVFHCNNLFELPSSTDYKHMLTGPPQKLTSKFKISFNLALNICTCKHDNILEHFTSKTLLSSDIKNELTHYIKEETVLVEALKHSQICLDLSRTPKAVLLKYKELENALQSTTNSARKKIRMELNALEVEHKFLSKDMKYLEAYMDAEQKIKDNTLTQENNKGYIKSIIDCVENILFDNEFINEAKELSEKGLIASQIQEVHPLMLADTYIETKGFAEFTPIEIAAVFSCFNNINVSDEFKTYIVNDNNSVNDNKVNKIVNFMQKQLDYYYELETKNIINTGSSYDINFDLVSYIIRWCECTNEIECKLVIQDIKGEKHIFLGEFIKAILKINNICSEIEKICEMNGNLSLLEKIKQIPTYTLKYVVTNQSLYI</sequence>
<dbReference type="SMART" id="SM00487">
    <property type="entry name" value="DEXDc"/>
    <property type="match status" value="1"/>
</dbReference>
<dbReference type="GO" id="GO:0004386">
    <property type="term" value="F:helicase activity"/>
    <property type="evidence" value="ECO:0007669"/>
    <property type="project" value="UniProtKB-KW"/>
</dbReference>
<proteinExistence type="predicted"/>
<keyword evidence="3" id="KW-0347">Helicase</keyword>
<dbReference type="Pfam" id="PF08148">
    <property type="entry name" value="DSHCT"/>
    <property type="match status" value="1"/>
</dbReference>
<evidence type="ECO:0000256" key="4">
    <source>
        <dbReference type="ARBA" id="ARBA00022840"/>
    </source>
</evidence>
<name>A0A6C0IH92_9ZZZZ</name>
<evidence type="ECO:0000256" key="1">
    <source>
        <dbReference type="ARBA" id="ARBA00022741"/>
    </source>
</evidence>
<dbReference type="PANTHER" id="PTHR12131:SF1">
    <property type="entry name" value="ATP-DEPENDENT RNA HELICASE SUPV3L1, MITOCHONDRIAL-RELATED"/>
    <property type="match status" value="1"/>
</dbReference>
<dbReference type="GO" id="GO:0070478">
    <property type="term" value="P:nuclear-transcribed mRNA catabolic process, 3'-5' exonucleolytic nonsense-mediated decay"/>
    <property type="evidence" value="ECO:0007669"/>
    <property type="project" value="TreeGrafter"/>
</dbReference>
<reference evidence="7" key="1">
    <citation type="journal article" date="2020" name="Nature">
        <title>Giant virus diversity and host interactions through global metagenomics.</title>
        <authorList>
            <person name="Schulz F."/>
            <person name="Roux S."/>
            <person name="Paez-Espino D."/>
            <person name="Jungbluth S."/>
            <person name="Walsh D.A."/>
            <person name="Denef V.J."/>
            <person name="McMahon K.D."/>
            <person name="Konstantinidis K.T."/>
            <person name="Eloe-Fadrosh E.A."/>
            <person name="Kyrpides N.C."/>
            <person name="Woyke T."/>
        </authorList>
    </citation>
    <scope>NUCLEOTIDE SEQUENCE</scope>
    <source>
        <strain evidence="7">GVMAG-M-3300023184-89</strain>
    </source>
</reference>
<dbReference type="GO" id="GO:0005524">
    <property type="term" value="F:ATP binding"/>
    <property type="evidence" value="ECO:0007669"/>
    <property type="project" value="UniProtKB-KW"/>
</dbReference>
<keyword evidence="1" id="KW-0547">Nucleotide-binding</keyword>
<dbReference type="InterPro" id="IPR012961">
    <property type="entry name" value="Ski2/MTR4_C"/>
</dbReference>
<dbReference type="AlphaFoldDB" id="A0A6C0IH92"/>
<dbReference type="Gene3D" id="3.40.50.300">
    <property type="entry name" value="P-loop containing nucleotide triphosphate hydrolases"/>
    <property type="match status" value="2"/>
</dbReference>
<dbReference type="Pfam" id="PF00270">
    <property type="entry name" value="DEAD"/>
    <property type="match status" value="1"/>
</dbReference>
<dbReference type="Gene3D" id="1.10.3380.30">
    <property type="match status" value="1"/>
</dbReference>
<dbReference type="Pfam" id="PF00271">
    <property type="entry name" value="Helicase_C"/>
    <property type="match status" value="1"/>
</dbReference>
<evidence type="ECO:0000256" key="2">
    <source>
        <dbReference type="ARBA" id="ARBA00022801"/>
    </source>
</evidence>
<dbReference type="InterPro" id="IPR027417">
    <property type="entry name" value="P-loop_NTPase"/>
</dbReference>
<dbReference type="EMBL" id="MN740193">
    <property type="protein sequence ID" value="QHT92568.1"/>
    <property type="molecule type" value="Genomic_DNA"/>
</dbReference>
<evidence type="ECO:0000259" key="5">
    <source>
        <dbReference type="PROSITE" id="PS51192"/>
    </source>
</evidence>
<evidence type="ECO:0000313" key="7">
    <source>
        <dbReference type="EMBL" id="QHT92568.1"/>
    </source>
</evidence>
<dbReference type="PANTHER" id="PTHR12131">
    <property type="entry name" value="ATP-DEPENDENT RNA AND DNA HELICASE"/>
    <property type="match status" value="1"/>
</dbReference>